<evidence type="ECO:0000313" key="13">
    <source>
        <dbReference type="EMBL" id="TDQ48446.1"/>
    </source>
</evidence>
<keyword evidence="5 9" id="KW-1133">Transmembrane helix</keyword>
<dbReference type="GO" id="GO:0005886">
    <property type="term" value="C:plasma membrane"/>
    <property type="evidence" value="ECO:0007669"/>
    <property type="project" value="UniProtKB-SubCell"/>
</dbReference>
<dbReference type="SUPFAM" id="SSF56176">
    <property type="entry name" value="FAD-binding/transporter-associated domain-like"/>
    <property type="match status" value="1"/>
</dbReference>
<dbReference type="EMBL" id="SNYM01000007">
    <property type="protein sequence ID" value="TDQ48446.1"/>
    <property type="molecule type" value="Genomic_DNA"/>
</dbReference>
<evidence type="ECO:0000256" key="9">
    <source>
        <dbReference type="PROSITE-ProRule" id="PRU01193"/>
    </source>
</evidence>
<dbReference type="PANTHER" id="PTHR43099">
    <property type="entry name" value="UPF0053 PROTEIN YRKA"/>
    <property type="match status" value="1"/>
</dbReference>
<proteinExistence type="predicted"/>
<evidence type="ECO:0000256" key="4">
    <source>
        <dbReference type="ARBA" id="ARBA00022737"/>
    </source>
</evidence>
<keyword evidence="2" id="KW-1003">Cell membrane</keyword>
<reference evidence="13 14" key="1">
    <citation type="submission" date="2019-03" db="EMBL/GenBank/DDBJ databases">
        <title>Genomic Encyclopedia of Type Strains, Phase IV (KMG-IV): sequencing the most valuable type-strain genomes for metagenomic binning, comparative biology and taxonomic classification.</title>
        <authorList>
            <person name="Goeker M."/>
        </authorList>
    </citation>
    <scope>NUCLEOTIDE SEQUENCE [LARGE SCALE GENOMIC DNA]</scope>
    <source>
        <strain evidence="13 14">DSM 103792</strain>
    </source>
</reference>
<feature type="domain" description="CBS" evidence="11">
    <location>
        <begin position="223"/>
        <end position="281"/>
    </location>
</feature>
<dbReference type="InterPro" id="IPR044751">
    <property type="entry name" value="Ion_transp-like_CBS"/>
</dbReference>
<evidence type="ECO:0000256" key="8">
    <source>
        <dbReference type="PROSITE-ProRule" id="PRU00703"/>
    </source>
</evidence>
<name>A0A4R6UQG6_9GAMM</name>
<evidence type="ECO:0000256" key="1">
    <source>
        <dbReference type="ARBA" id="ARBA00004651"/>
    </source>
</evidence>
<evidence type="ECO:0000256" key="6">
    <source>
        <dbReference type="ARBA" id="ARBA00023122"/>
    </source>
</evidence>
<evidence type="ECO:0000256" key="7">
    <source>
        <dbReference type="ARBA" id="ARBA00023136"/>
    </source>
</evidence>
<dbReference type="SMART" id="SM01091">
    <property type="entry name" value="CorC_HlyC"/>
    <property type="match status" value="1"/>
</dbReference>
<feature type="transmembrane region" description="Helical" evidence="10">
    <location>
        <begin position="6"/>
        <end position="29"/>
    </location>
</feature>
<evidence type="ECO:0000313" key="14">
    <source>
        <dbReference type="Proteomes" id="UP000295375"/>
    </source>
</evidence>
<feature type="transmembrane region" description="Helical" evidence="10">
    <location>
        <begin position="137"/>
        <end position="159"/>
    </location>
</feature>
<dbReference type="Pfam" id="PF00571">
    <property type="entry name" value="CBS"/>
    <property type="match status" value="2"/>
</dbReference>
<feature type="transmembrane region" description="Helical" evidence="10">
    <location>
        <begin position="57"/>
        <end position="78"/>
    </location>
</feature>
<evidence type="ECO:0000256" key="5">
    <source>
        <dbReference type="ARBA" id="ARBA00022989"/>
    </source>
</evidence>
<feature type="domain" description="CBS" evidence="11">
    <location>
        <begin position="287"/>
        <end position="344"/>
    </location>
</feature>
<dbReference type="InterPro" id="IPR051676">
    <property type="entry name" value="UPF0053_domain"/>
</dbReference>
<feature type="domain" description="CNNM transmembrane" evidence="12">
    <location>
        <begin position="1"/>
        <end position="204"/>
    </location>
</feature>
<dbReference type="PANTHER" id="PTHR43099:SF5">
    <property type="entry name" value="HLYC_CORC FAMILY TRANSPORTER"/>
    <property type="match status" value="1"/>
</dbReference>
<keyword evidence="3 9" id="KW-0812">Transmembrane</keyword>
<gene>
    <name evidence="13" type="ORF">EV696_107183</name>
</gene>
<keyword evidence="4" id="KW-0677">Repeat</keyword>
<evidence type="ECO:0000256" key="10">
    <source>
        <dbReference type="SAM" id="Phobius"/>
    </source>
</evidence>
<evidence type="ECO:0000259" key="11">
    <source>
        <dbReference type="PROSITE" id="PS51371"/>
    </source>
</evidence>
<dbReference type="Pfam" id="PF03471">
    <property type="entry name" value="CorC_HlyC"/>
    <property type="match status" value="1"/>
</dbReference>
<dbReference type="CDD" id="cd04590">
    <property type="entry name" value="CBS_pair_CorC_HlyC_assoc"/>
    <property type="match status" value="1"/>
</dbReference>
<evidence type="ECO:0000259" key="12">
    <source>
        <dbReference type="PROSITE" id="PS51846"/>
    </source>
</evidence>
<dbReference type="InterPro" id="IPR005170">
    <property type="entry name" value="Transptr-assoc_dom"/>
</dbReference>
<dbReference type="InterPro" id="IPR000644">
    <property type="entry name" value="CBS_dom"/>
</dbReference>
<feature type="transmembrane region" description="Helical" evidence="10">
    <location>
        <begin position="101"/>
        <end position="125"/>
    </location>
</feature>
<dbReference type="RefSeq" id="WP_133590359.1">
    <property type="nucleotide sequence ID" value="NZ_CP037953.1"/>
</dbReference>
<protein>
    <submittedName>
        <fullName evidence="13">CBS domain containing-hemolysin-like protein</fullName>
    </submittedName>
</protein>
<dbReference type="SUPFAM" id="SSF54631">
    <property type="entry name" value="CBS-domain pair"/>
    <property type="match status" value="1"/>
</dbReference>
<comment type="caution">
    <text evidence="13">The sequence shown here is derived from an EMBL/GenBank/DDBJ whole genome shotgun (WGS) entry which is preliminary data.</text>
</comment>
<dbReference type="AlphaFoldDB" id="A0A4R6UQG6"/>
<evidence type="ECO:0000256" key="2">
    <source>
        <dbReference type="ARBA" id="ARBA00022475"/>
    </source>
</evidence>
<dbReference type="OrthoDB" id="9798188at2"/>
<dbReference type="InterPro" id="IPR016169">
    <property type="entry name" value="FAD-bd_PCMH_sub2"/>
</dbReference>
<dbReference type="InterPro" id="IPR046342">
    <property type="entry name" value="CBS_dom_sf"/>
</dbReference>
<dbReference type="Pfam" id="PF01595">
    <property type="entry name" value="CNNM"/>
    <property type="match status" value="1"/>
</dbReference>
<accession>A0A4R6UQG6</accession>
<keyword evidence="6 8" id="KW-0129">CBS domain</keyword>
<dbReference type="Gene3D" id="3.30.465.10">
    <property type="match status" value="1"/>
</dbReference>
<dbReference type="InterPro" id="IPR002550">
    <property type="entry name" value="CNNM"/>
</dbReference>
<dbReference type="PROSITE" id="PS51846">
    <property type="entry name" value="CNNM"/>
    <property type="match status" value="1"/>
</dbReference>
<comment type="subcellular location">
    <subcellularLocation>
        <location evidence="1">Cell membrane</location>
        <topology evidence="1">Multi-pass membrane protein</topology>
    </subcellularLocation>
</comment>
<sequence length="435" mass="49066">MSTDLWALLFAIFLVFLNGFFVAAEFSLVKLRETRVKAIVRHHGWRGRMLARVHSQLDAYLSACQLGITLASLGLGWIGEPAFAHLLEPVFEWFNIGDEKIVTGVSFAFAFLTISYLHIVVGELAPKSMAIRTAETVGLWTAPPLWAFYWLMFPLIYVLNASANAILRRFGLTDAAHLEGHFTGEELRLVLRSSPSDDQFNEDEWKILSKALDFRKLTVRDLMRPFNEAVVLHQEDSFEKSLQTIVTYRYSRYPLLDQDGKLAGVVYLKDVLVALQRGQTVTDLKRLARPAITATPEMLANELFRKFQAGAPHFAVVSYLDGEPQGFITVDNLLNAIVGEIRDEYQRSPQDWIHLDDGSLLGKGSLPLYTLERELGIDIPSERAETIAGLVLWKLGDFPQEGATIEFEKFDVQVKKLRAGKIATVRVLPKEEVLE</sequence>
<keyword evidence="7 9" id="KW-0472">Membrane</keyword>
<evidence type="ECO:0000256" key="3">
    <source>
        <dbReference type="ARBA" id="ARBA00022692"/>
    </source>
</evidence>
<dbReference type="Gene3D" id="3.10.580.10">
    <property type="entry name" value="CBS-domain"/>
    <property type="match status" value="1"/>
</dbReference>
<dbReference type="PROSITE" id="PS51371">
    <property type="entry name" value="CBS"/>
    <property type="match status" value="2"/>
</dbReference>
<keyword evidence="14" id="KW-1185">Reference proteome</keyword>
<dbReference type="GO" id="GO:0050660">
    <property type="term" value="F:flavin adenine dinucleotide binding"/>
    <property type="evidence" value="ECO:0007669"/>
    <property type="project" value="InterPro"/>
</dbReference>
<dbReference type="Proteomes" id="UP000295375">
    <property type="component" value="Unassembled WGS sequence"/>
</dbReference>
<dbReference type="InterPro" id="IPR036318">
    <property type="entry name" value="FAD-bd_PCMH-like_sf"/>
</dbReference>
<dbReference type="SMART" id="SM00116">
    <property type="entry name" value="CBS"/>
    <property type="match status" value="2"/>
</dbReference>
<organism evidence="13 14">
    <name type="scientific">Permianibacter aggregans</name>
    <dbReference type="NCBI Taxonomy" id="1510150"/>
    <lineage>
        <taxon>Bacteria</taxon>
        <taxon>Pseudomonadati</taxon>
        <taxon>Pseudomonadota</taxon>
        <taxon>Gammaproteobacteria</taxon>
        <taxon>Pseudomonadales</taxon>
        <taxon>Pseudomonadaceae</taxon>
        <taxon>Permianibacter</taxon>
    </lineage>
</organism>